<evidence type="ECO:0000313" key="1">
    <source>
        <dbReference type="EMBL" id="KKM94177.1"/>
    </source>
</evidence>
<organism evidence="1">
    <name type="scientific">marine sediment metagenome</name>
    <dbReference type="NCBI Taxonomy" id="412755"/>
    <lineage>
        <taxon>unclassified sequences</taxon>
        <taxon>metagenomes</taxon>
        <taxon>ecological metagenomes</taxon>
    </lineage>
</organism>
<accession>A0A0F9PLP1</accession>
<dbReference type="AlphaFoldDB" id="A0A0F9PLP1"/>
<dbReference type="EMBL" id="LAZR01006170">
    <property type="protein sequence ID" value="KKM94177.1"/>
    <property type="molecule type" value="Genomic_DNA"/>
</dbReference>
<protein>
    <submittedName>
        <fullName evidence="1">Uncharacterized protein</fullName>
    </submittedName>
</protein>
<gene>
    <name evidence="1" type="ORF">LCGC14_1200830</name>
</gene>
<sequence>MDANIFQDWRESMLIDIGNHIVQNPSLLHSWFFALPFRSCHYDLSFRLGRIGEESLRASPALVKLE</sequence>
<name>A0A0F9PLP1_9ZZZZ</name>
<comment type="caution">
    <text evidence="1">The sequence shown here is derived from an EMBL/GenBank/DDBJ whole genome shotgun (WGS) entry which is preliminary data.</text>
</comment>
<reference evidence="1" key="1">
    <citation type="journal article" date="2015" name="Nature">
        <title>Complex archaea that bridge the gap between prokaryotes and eukaryotes.</title>
        <authorList>
            <person name="Spang A."/>
            <person name="Saw J.H."/>
            <person name="Jorgensen S.L."/>
            <person name="Zaremba-Niedzwiedzka K."/>
            <person name="Martijn J."/>
            <person name="Lind A.E."/>
            <person name="van Eijk R."/>
            <person name="Schleper C."/>
            <person name="Guy L."/>
            <person name="Ettema T.J."/>
        </authorList>
    </citation>
    <scope>NUCLEOTIDE SEQUENCE</scope>
</reference>
<proteinExistence type="predicted"/>